<dbReference type="GO" id="GO:0003677">
    <property type="term" value="F:DNA binding"/>
    <property type="evidence" value="ECO:0007669"/>
    <property type="project" value="UniProtKB-KW"/>
</dbReference>
<dbReference type="PROSITE" id="PS50043">
    <property type="entry name" value="HTH_LUXR_2"/>
    <property type="match status" value="1"/>
</dbReference>
<dbReference type="SUPFAM" id="SSF52172">
    <property type="entry name" value="CheY-like"/>
    <property type="match status" value="1"/>
</dbReference>
<name>A0A7V8U833_9SPHN</name>
<dbReference type="GO" id="GO:0000160">
    <property type="term" value="P:phosphorelay signal transduction system"/>
    <property type="evidence" value="ECO:0007669"/>
    <property type="project" value="InterPro"/>
</dbReference>
<evidence type="ECO:0000256" key="3">
    <source>
        <dbReference type="PROSITE-ProRule" id="PRU00169"/>
    </source>
</evidence>
<organism evidence="6 7">
    <name type="scientific">Sphingomonas ursincola</name>
    <dbReference type="NCBI Taxonomy" id="56361"/>
    <lineage>
        <taxon>Bacteria</taxon>
        <taxon>Pseudomonadati</taxon>
        <taxon>Pseudomonadota</taxon>
        <taxon>Alphaproteobacteria</taxon>
        <taxon>Sphingomonadales</taxon>
        <taxon>Sphingomonadaceae</taxon>
        <taxon>Sphingomonas</taxon>
    </lineage>
</organism>
<dbReference type="SUPFAM" id="SSF46894">
    <property type="entry name" value="C-terminal effector domain of the bipartite response regulators"/>
    <property type="match status" value="1"/>
</dbReference>
<dbReference type="InterPro" id="IPR058245">
    <property type="entry name" value="NreC/VraR/RcsB-like_REC"/>
</dbReference>
<gene>
    <name evidence="6" type="ORF">FG486_04710</name>
</gene>
<sequence length="244" mass="25468">MSCTIDTGGAGGEPGPAAGAAECDSAVFAEPVRILLVDDHMVVRAGLAQVIGSVPGLVVVAEAENGEEALFQCQRHRPDVVLMDVRMQGMGGIAATEAMCKYHPNVAVIALSSFADPPTVARMLAAGARGFLPKSVSASDLCVAIRKVHDGETVVDPGCLPQVATAFDPTTPGEDDLELSAQQRRVLALLSKGYTNPEIAKYLGISMPTARYHVSAILVKLGVSNRAEAAAMAIRNRLVSNSDF</sequence>
<dbReference type="InterPro" id="IPR000792">
    <property type="entry name" value="Tscrpt_reg_LuxR_C"/>
</dbReference>
<dbReference type="Pfam" id="PF00196">
    <property type="entry name" value="GerE"/>
    <property type="match status" value="1"/>
</dbReference>
<keyword evidence="2" id="KW-0238">DNA-binding</keyword>
<evidence type="ECO:0000259" key="4">
    <source>
        <dbReference type="PROSITE" id="PS50043"/>
    </source>
</evidence>
<feature type="domain" description="Response regulatory" evidence="5">
    <location>
        <begin position="33"/>
        <end position="149"/>
    </location>
</feature>
<evidence type="ECO:0000259" key="5">
    <source>
        <dbReference type="PROSITE" id="PS50110"/>
    </source>
</evidence>
<keyword evidence="1 3" id="KW-0597">Phosphoprotein</keyword>
<proteinExistence type="predicted"/>
<dbReference type="PRINTS" id="PR00038">
    <property type="entry name" value="HTHLUXR"/>
</dbReference>
<dbReference type="Proteomes" id="UP000589292">
    <property type="component" value="Unassembled WGS sequence"/>
</dbReference>
<dbReference type="CDD" id="cd17535">
    <property type="entry name" value="REC_NarL-like"/>
    <property type="match status" value="1"/>
</dbReference>
<accession>A0A7V8U833</accession>
<feature type="modified residue" description="4-aspartylphosphate" evidence="3">
    <location>
        <position position="84"/>
    </location>
</feature>
<dbReference type="Gene3D" id="3.40.50.2300">
    <property type="match status" value="1"/>
</dbReference>
<evidence type="ECO:0000313" key="6">
    <source>
        <dbReference type="EMBL" id="MBA1373629.1"/>
    </source>
</evidence>
<evidence type="ECO:0000256" key="2">
    <source>
        <dbReference type="ARBA" id="ARBA00023125"/>
    </source>
</evidence>
<dbReference type="CDD" id="cd06170">
    <property type="entry name" value="LuxR_C_like"/>
    <property type="match status" value="1"/>
</dbReference>
<dbReference type="InterPro" id="IPR039420">
    <property type="entry name" value="WalR-like"/>
</dbReference>
<dbReference type="GO" id="GO:0006355">
    <property type="term" value="P:regulation of DNA-templated transcription"/>
    <property type="evidence" value="ECO:0007669"/>
    <property type="project" value="InterPro"/>
</dbReference>
<reference evidence="6 7" key="1">
    <citation type="journal article" date="1994" name="Int. J. Syst. Bacteriol.">
        <title>Phylogenetic positions of novel aerobic, bacteriochlorophyll a-containing bacteria and description of Roseococcus thiosulfatophilus gen. nov., sp. nov., Erythromicrobium ramosum gen. nov., sp. nov., and Erythrobacter litoralis sp. nov.</title>
        <authorList>
            <person name="Yurkov V."/>
            <person name="Stackebrandt E."/>
            <person name="Holmes A."/>
            <person name="Fuerst J.A."/>
            <person name="Hugenholtz P."/>
            <person name="Golecki J."/>
            <person name="Gad'on N."/>
            <person name="Gorlenko V.M."/>
            <person name="Kompantseva E.I."/>
            <person name="Drews G."/>
        </authorList>
    </citation>
    <scope>NUCLEOTIDE SEQUENCE [LARGE SCALE GENOMIC DNA]</scope>
    <source>
        <strain evidence="6 7">KR-99</strain>
    </source>
</reference>
<keyword evidence="7" id="KW-1185">Reference proteome</keyword>
<dbReference type="InterPro" id="IPR011006">
    <property type="entry name" value="CheY-like_superfamily"/>
</dbReference>
<dbReference type="SMART" id="SM00421">
    <property type="entry name" value="HTH_LUXR"/>
    <property type="match status" value="1"/>
</dbReference>
<dbReference type="InterPro" id="IPR001789">
    <property type="entry name" value="Sig_transdc_resp-reg_receiver"/>
</dbReference>
<dbReference type="AlphaFoldDB" id="A0A7V8U833"/>
<feature type="domain" description="HTH luxR-type" evidence="4">
    <location>
        <begin position="172"/>
        <end position="237"/>
    </location>
</feature>
<dbReference type="EMBL" id="VDES01000001">
    <property type="protein sequence ID" value="MBA1373629.1"/>
    <property type="molecule type" value="Genomic_DNA"/>
</dbReference>
<dbReference type="SMART" id="SM00448">
    <property type="entry name" value="REC"/>
    <property type="match status" value="1"/>
</dbReference>
<dbReference type="PROSITE" id="PS50110">
    <property type="entry name" value="RESPONSE_REGULATORY"/>
    <property type="match status" value="1"/>
</dbReference>
<protein>
    <submittedName>
        <fullName evidence="6">Response regulator transcription factor</fullName>
    </submittedName>
</protein>
<dbReference type="InterPro" id="IPR016032">
    <property type="entry name" value="Sig_transdc_resp-reg_C-effctor"/>
</dbReference>
<evidence type="ECO:0000313" key="7">
    <source>
        <dbReference type="Proteomes" id="UP000589292"/>
    </source>
</evidence>
<evidence type="ECO:0000256" key="1">
    <source>
        <dbReference type="ARBA" id="ARBA00022553"/>
    </source>
</evidence>
<comment type="caution">
    <text evidence="6">The sequence shown here is derived from an EMBL/GenBank/DDBJ whole genome shotgun (WGS) entry which is preliminary data.</text>
</comment>
<dbReference type="Pfam" id="PF00072">
    <property type="entry name" value="Response_reg"/>
    <property type="match status" value="1"/>
</dbReference>
<dbReference type="PANTHER" id="PTHR43214">
    <property type="entry name" value="TWO-COMPONENT RESPONSE REGULATOR"/>
    <property type="match status" value="1"/>
</dbReference>